<feature type="transmembrane region" description="Helical" evidence="4">
    <location>
        <begin position="211"/>
        <end position="236"/>
    </location>
</feature>
<keyword evidence="2 4" id="KW-1133">Transmembrane helix</keyword>
<dbReference type="Gene3D" id="1.20.1250.20">
    <property type="entry name" value="MFS general substrate transporter like domains"/>
    <property type="match status" value="2"/>
</dbReference>
<feature type="transmembrane region" description="Helical" evidence="4">
    <location>
        <begin position="363"/>
        <end position="382"/>
    </location>
</feature>
<dbReference type="AlphaFoldDB" id="A0A8J3DQ74"/>
<dbReference type="GO" id="GO:0022857">
    <property type="term" value="F:transmembrane transporter activity"/>
    <property type="evidence" value="ECO:0007669"/>
    <property type="project" value="InterPro"/>
</dbReference>
<evidence type="ECO:0000313" key="6">
    <source>
        <dbReference type="EMBL" id="GHC71213.1"/>
    </source>
</evidence>
<sequence length="391" mass="40851">MEAASDSREAWRLAWAGMFSLVAAMGIGRFVYTPALPRMMQELDLSAVDGGLIASANFLGYFAGAMVGGGRWAAGRERIILVAALIANAALCLAMALTHSVNVFMVLRFAAGLASAFVMLYSSAIVLGSLNAMGASKLQDLHFAGVGSGIALSSLMVLMLFAVDLHEWQGIWLASAAVGFLAAAAVMILLPGRQMRPGQQEGLSQMPWSESLLRAVICFGLFGIGYSVSATFLIALARQQGATQIDEAMLWLIVGVTAALSVPAGSFLARRFGLVQTLTALCIAEAAGVAACVLLPVPLGVYLGAFLFGVTFMSITALALDVARRLVPQHARRVFSIMTISFSLGQILGPLLSGFVVDATGDYVAASLGAAALLVIAAFIVWPAKDRAVLS</sequence>
<organism evidence="6 7">
    <name type="scientific">Limoniibacter endophyticus</name>
    <dbReference type="NCBI Taxonomy" id="1565040"/>
    <lineage>
        <taxon>Bacteria</taxon>
        <taxon>Pseudomonadati</taxon>
        <taxon>Pseudomonadota</taxon>
        <taxon>Alphaproteobacteria</taxon>
        <taxon>Hyphomicrobiales</taxon>
        <taxon>Bartonellaceae</taxon>
        <taxon>Limoniibacter</taxon>
    </lineage>
</organism>
<reference evidence="6" key="1">
    <citation type="journal article" date="2014" name="Int. J. Syst. Evol. Microbiol.">
        <title>Complete genome sequence of Corynebacterium casei LMG S-19264T (=DSM 44701T), isolated from a smear-ripened cheese.</title>
        <authorList>
            <consortium name="US DOE Joint Genome Institute (JGI-PGF)"/>
            <person name="Walter F."/>
            <person name="Albersmeier A."/>
            <person name="Kalinowski J."/>
            <person name="Ruckert C."/>
        </authorList>
    </citation>
    <scope>NUCLEOTIDE SEQUENCE</scope>
    <source>
        <strain evidence="6">KCTC 42097</strain>
    </source>
</reference>
<dbReference type="PROSITE" id="PS50850">
    <property type="entry name" value="MFS"/>
    <property type="match status" value="1"/>
</dbReference>
<keyword evidence="7" id="KW-1185">Reference proteome</keyword>
<protein>
    <submittedName>
        <fullName evidence="6">MFS transporter</fullName>
    </submittedName>
</protein>
<feature type="transmembrane region" description="Helical" evidence="4">
    <location>
        <begin position="303"/>
        <end position="322"/>
    </location>
</feature>
<evidence type="ECO:0000259" key="5">
    <source>
        <dbReference type="PROSITE" id="PS50850"/>
    </source>
</evidence>
<dbReference type="InterPro" id="IPR020846">
    <property type="entry name" value="MFS_dom"/>
</dbReference>
<dbReference type="InterPro" id="IPR036259">
    <property type="entry name" value="MFS_trans_sf"/>
</dbReference>
<feature type="transmembrane region" description="Helical" evidence="4">
    <location>
        <begin position="109"/>
        <end position="130"/>
    </location>
</feature>
<feature type="transmembrane region" description="Helical" evidence="4">
    <location>
        <begin position="52"/>
        <end position="72"/>
    </location>
</feature>
<feature type="transmembrane region" description="Helical" evidence="4">
    <location>
        <begin position="142"/>
        <end position="163"/>
    </location>
</feature>
<dbReference type="Proteomes" id="UP000641137">
    <property type="component" value="Unassembled WGS sequence"/>
</dbReference>
<feature type="domain" description="Major facilitator superfamily (MFS) profile" evidence="5">
    <location>
        <begin position="12"/>
        <end position="389"/>
    </location>
</feature>
<keyword evidence="3 4" id="KW-0472">Membrane</keyword>
<evidence type="ECO:0000256" key="4">
    <source>
        <dbReference type="SAM" id="Phobius"/>
    </source>
</evidence>
<feature type="transmembrane region" description="Helical" evidence="4">
    <location>
        <begin position="12"/>
        <end position="32"/>
    </location>
</feature>
<reference evidence="6" key="2">
    <citation type="submission" date="2020-09" db="EMBL/GenBank/DDBJ databases">
        <authorList>
            <person name="Sun Q."/>
            <person name="Kim S."/>
        </authorList>
    </citation>
    <scope>NUCLEOTIDE SEQUENCE</scope>
    <source>
        <strain evidence="6">KCTC 42097</strain>
    </source>
</reference>
<proteinExistence type="predicted"/>
<dbReference type="EMBL" id="BMZO01000005">
    <property type="protein sequence ID" value="GHC71213.1"/>
    <property type="molecule type" value="Genomic_DNA"/>
</dbReference>
<dbReference type="Pfam" id="PF06779">
    <property type="entry name" value="MFS_4"/>
    <property type="match status" value="1"/>
</dbReference>
<evidence type="ECO:0000256" key="1">
    <source>
        <dbReference type="ARBA" id="ARBA00022692"/>
    </source>
</evidence>
<dbReference type="PANTHER" id="PTHR23537">
    <property type="match status" value="1"/>
</dbReference>
<evidence type="ECO:0000256" key="2">
    <source>
        <dbReference type="ARBA" id="ARBA00022989"/>
    </source>
</evidence>
<evidence type="ECO:0000313" key="7">
    <source>
        <dbReference type="Proteomes" id="UP000641137"/>
    </source>
</evidence>
<gene>
    <name evidence="6" type="ORF">GCM10010136_18220</name>
</gene>
<dbReference type="RefSeq" id="WP_189489671.1">
    <property type="nucleotide sequence ID" value="NZ_BMZO01000005.1"/>
</dbReference>
<name>A0A8J3DQ74_9HYPH</name>
<comment type="caution">
    <text evidence="6">The sequence shown here is derived from an EMBL/GenBank/DDBJ whole genome shotgun (WGS) entry which is preliminary data.</text>
</comment>
<dbReference type="SUPFAM" id="SSF103473">
    <property type="entry name" value="MFS general substrate transporter"/>
    <property type="match status" value="1"/>
</dbReference>
<keyword evidence="1 4" id="KW-0812">Transmembrane</keyword>
<dbReference type="InterPro" id="IPR010645">
    <property type="entry name" value="MFS_4"/>
</dbReference>
<feature type="transmembrane region" description="Helical" evidence="4">
    <location>
        <begin position="278"/>
        <end position="297"/>
    </location>
</feature>
<feature type="transmembrane region" description="Helical" evidence="4">
    <location>
        <begin position="334"/>
        <end position="357"/>
    </location>
</feature>
<feature type="transmembrane region" description="Helical" evidence="4">
    <location>
        <begin position="169"/>
        <end position="190"/>
    </location>
</feature>
<evidence type="ECO:0000256" key="3">
    <source>
        <dbReference type="ARBA" id="ARBA00023136"/>
    </source>
</evidence>
<dbReference type="PANTHER" id="PTHR23537:SF1">
    <property type="entry name" value="SUGAR TRANSPORTER"/>
    <property type="match status" value="1"/>
</dbReference>
<feature type="transmembrane region" description="Helical" evidence="4">
    <location>
        <begin position="79"/>
        <end position="97"/>
    </location>
</feature>
<accession>A0A8J3DQ74</accession>
<feature type="transmembrane region" description="Helical" evidence="4">
    <location>
        <begin position="248"/>
        <end position="269"/>
    </location>
</feature>
<dbReference type="GO" id="GO:0005886">
    <property type="term" value="C:plasma membrane"/>
    <property type="evidence" value="ECO:0007669"/>
    <property type="project" value="TreeGrafter"/>
</dbReference>